<keyword evidence="4 11" id="KW-0858">Xylan degradation</keyword>
<dbReference type="STRING" id="660521.SAMN04487949_3698"/>
<keyword evidence="8 11" id="KW-0326">Glycosidase</keyword>
<dbReference type="InterPro" id="IPR017853">
    <property type="entry name" value="GH"/>
</dbReference>
<evidence type="ECO:0000256" key="7">
    <source>
        <dbReference type="ARBA" id="ARBA00023277"/>
    </source>
</evidence>
<dbReference type="Pfam" id="PF00331">
    <property type="entry name" value="Glyco_hydro_10"/>
    <property type="match status" value="1"/>
</dbReference>
<evidence type="ECO:0000256" key="8">
    <source>
        <dbReference type="ARBA" id="ARBA00023295"/>
    </source>
</evidence>
<dbReference type="PANTHER" id="PTHR31490:SF88">
    <property type="entry name" value="BETA-XYLANASE"/>
    <property type="match status" value="1"/>
</dbReference>
<keyword evidence="5" id="KW-0732">Signal</keyword>
<dbReference type="Proteomes" id="UP000199451">
    <property type="component" value="Unassembled WGS sequence"/>
</dbReference>
<evidence type="ECO:0000256" key="4">
    <source>
        <dbReference type="ARBA" id="ARBA00022651"/>
    </source>
</evidence>
<keyword evidence="7" id="KW-0119">Carbohydrate metabolism</keyword>
<dbReference type="RefSeq" id="WP_089699907.1">
    <property type="nucleotide sequence ID" value="NZ_FNHL01000008.1"/>
</dbReference>
<dbReference type="GO" id="GO:0031176">
    <property type="term" value="F:endo-1,4-beta-xylanase activity"/>
    <property type="evidence" value="ECO:0007669"/>
    <property type="project" value="UniProtKB-EC"/>
</dbReference>
<evidence type="ECO:0000256" key="1">
    <source>
        <dbReference type="ARBA" id="ARBA00000681"/>
    </source>
</evidence>
<dbReference type="EC" id="3.2.1.8" evidence="3"/>
<evidence type="ECO:0000256" key="2">
    <source>
        <dbReference type="ARBA" id="ARBA00007495"/>
    </source>
</evidence>
<dbReference type="SUPFAM" id="SSF51445">
    <property type="entry name" value="(Trans)glycosidases"/>
    <property type="match status" value="1"/>
</dbReference>
<dbReference type="SMART" id="SM00633">
    <property type="entry name" value="Glyco_10"/>
    <property type="match status" value="1"/>
</dbReference>
<accession>A0A1G9ZNI1</accession>
<evidence type="ECO:0000259" key="10">
    <source>
        <dbReference type="PROSITE" id="PS51760"/>
    </source>
</evidence>
<dbReference type="GO" id="GO:0045493">
    <property type="term" value="P:xylan catabolic process"/>
    <property type="evidence" value="ECO:0007669"/>
    <property type="project" value="UniProtKB-KW"/>
</dbReference>
<dbReference type="PRINTS" id="PR00134">
    <property type="entry name" value="GLHYDRLASE10"/>
</dbReference>
<keyword evidence="12" id="KW-1185">Reference proteome</keyword>
<keyword evidence="9" id="KW-0624">Polysaccharide degradation</keyword>
<dbReference type="InterPro" id="IPR001000">
    <property type="entry name" value="GH10_dom"/>
</dbReference>
<dbReference type="OrthoDB" id="345967at2157"/>
<name>A0A1G9ZNI1_9EURY</name>
<gene>
    <name evidence="11" type="ORF">SAMN04487949_3698</name>
</gene>
<evidence type="ECO:0000313" key="11">
    <source>
        <dbReference type="EMBL" id="SDN22878.1"/>
    </source>
</evidence>
<comment type="catalytic activity">
    <reaction evidence="1">
        <text>Endohydrolysis of (1-&gt;4)-beta-D-xylosidic linkages in xylans.</text>
        <dbReference type="EC" id="3.2.1.8"/>
    </reaction>
</comment>
<evidence type="ECO:0000256" key="9">
    <source>
        <dbReference type="ARBA" id="ARBA00023326"/>
    </source>
</evidence>
<proteinExistence type="inferred from homology"/>
<dbReference type="InterPro" id="IPR044846">
    <property type="entry name" value="GH10"/>
</dbReference>
<feature type="domain" description="GH10" evidence="10">
    <location>
        <begin position="1"/>
        <end position="321"/>
    </location>
</feature>
<evidence type="ECO:0000256" key="6">
    <source>
        <dbReference type="ARBA" id="ARBA00022801"/>
    </source>
</evidence>
<reference evidence="12" key="1">
    <citation type="submission" date="2016-10" db="EMBL/GenBank/DDBJ databases">
        <authorList>
            <person name="Varghese N."/>
            <person name="Submissions S."/>
        </authorList>
    </citation>
    <scope>NUCLEOTIDE SEQUENCE [LARGE SCALE GENOMIC DNA]</scope>
    <source>
        <strain evidence="12">CGMCC 1.10119</strain>
    </source>
</reference>
<comment type="similarity">
    <text evidence="2">Belongs to the glycosyl hydrolase 10 (cellulase F) family.</text>
</comment>
<sequence length="324" mass="36695">MSSDKSLRQAADSREFDLGVAVDPDALRNDVSYRARVRDEFNAVTPENALKMGPLRPTPDTYDFGDADAIVNFARANDMAVRGHTLVWHNQTPTWFQPWDYTDDQLAEFLREHIQTVAGRYRQTVDVWDVVNEAVDDDGTMRDTVWYEAMGETYLDRAFEWAHEVDPEADLYYNDYGADAVNEKSDAIYDLLERLLDRGVPIDGVGLQLHALGEWPDPESIAENIRRFQALGLDVQITEMDVAFPAGEAPEDALEQQAAFYRDVVEVCLDTGVDTLVTWGVGDANSWIRGFRDFAERYTGDPLLFDDRNQPKPAYHAVKDALDS</sequence>
<evidence type="ECO:0000256" key="5">
    <source>
        <dbReference type="ARBA" id="ARBA00022729"/>
    </source>
</evidence>
<dbReference type="PANTHER" id="PTHR31490">
    <property type="entry name" value="GLYCOSYL HYDROLASE"/>
    <property type="match status" value="1"/>
</dbReference>
<dbReference type="Gene3D" id="3.20.20.80">
    <property type="entry name" value="Glycosidases"/>
    <property type="match status" value="1"/>
</dbReference>
<dbReference type="EMBL" id="FNHL01000008">
    <property type="protein sequence ID" value="SDN22878.1"/>
    <property type="molecule type" value="Genomic_DNA"/>
</dbReference>
<evidence type="ECO:0000256" key="3">
    <source>
        <dbReference type="ARBA" id="ARBA00012590"/>
    </source>
</evidence>
<keyword evidence="6 11" id="KW-0378">Hydrolase</keyword>
<evidence type="ECO:0000313" key="12">
    <source>
        <dbReference type="Proteomes" id="UP000199451"/>
    </source>
</evidence>
<organism evidence="11 12">
    <name type="scientific">Halogranum gelatinilyticum</name>
    <dbReference type="NCBI Taxonomy" id="660521"/>
    <lineage>
        <taxon>Archaea</taxon>
        <taxon>Methanobacteriati</taxon>
        <taxon>Methanobacteriota</taxon>
        <taxon>Stenosarchaea group</taxon>
        <taxon>Halobacteria</taxon>
        <taxon>Halobacteriales</taxon>
        <taxon>Haloferacaceae</taxon>
    </lineage>
</organism>
<protein>
    <recommendedName>
        <fullName evidence="3">endo-1,4-beta-xylanase</fullName>
        <ecNumber evidence="3">3.2.1.8</ecNumber>
    </recommendedName>
</protein>
<dbReference type="AlphaFoldDB" id="A0A1G9ZNI1"/>
<dbReference type="PROSITE" id="PS51760">
    <property type="entry name" value="GH10_2"/>
    <property type="match status" value="1"/>
</dbReference>